<dbReference type="OrthoDB" id="7007936at2"/>
<dbReference type="Gene3D" id="3.40.50.10320">
    <property type="entry name" value="LmbE-like"/>
    <property type="match status" value="1"/>
</dbReference>
<protein>
    <submittedName>
        <fullName evidence="2">PIG-L family deacetylase</fullName>
    </submittedName>
</protein>
<dbReference type="UniPathway" id="UPA00196"/>
<name>A0A423HBS2_9PSED</name>
<dbReference type="RefSeq" id="WP_123423832.1">
    <property type="nucleotide sequence ID" value="NZ_MOBJ01000003.1"/>
</dbReference>
<keyword evidence="1" id="KW-0812">Transmembrane</keyword>
<dbReference type="EMBL" id="MOBJ01000003">
    <property type="protein sequence ID" value="RON10660.1"/>
    <property type="molecule type" value="Genomic_DNA"/>
</dbReference>
<dbReference type="GO" id="GO:0006506">
    <property type="term" value="P:GPI anchor biosynthetic process"/>
    <property type="evidence" value="ECO:0007669"/>
    <property type="project" value="UniProtKB-UniPathway"/>
</dbReference>
<accession>A0A423HBS2</accession>
<feature type="transmembrane region" description="Helical" evidence="1">
    <location>
        <begin position="21"/>
        <end position="41"/>
    </location>
</feature>
<reference evidence="2 3" key="1">
    <citation type="submission" date="2016-10" db="EMBL/GenBank/DDBJ databases">
        <title>Comparative genome analysis of multiple Pseudomonas spp. focuses on biocontrol and plant growth promoting traits.</title>
        <authorList>
            <person name="Tao X.-Y."/>
            <person name="Taylor C.G."/>
        </authorList>
    </citation>
    <scope>NUCLEOTIDE SEQUENCE [LARGE SCALE GENOMIC DNA]</scope>
    <source>
        <strain evidence="2 3">48H11</strain>
    </source>
</reference>
<keyword evidence="1" id="KW-0472">Membrane</keyword>
<comment type="caution">
    <text evidence="2">The sequence shown here is derived from an EMBL/GenBank/DDBJ whole genome shotgun (WGS) entry which is preliminary data.</text>
</comment>
<dbReference type="Proteomes" id="UP000286071">
    <property type="component" value="Unassembled WGS sequence"/>
</dbReference>
<dbReference type="InterPro" id="IPR003737">
    <property type="entry name" value="GlcNAc_PI_deacetylase-related"/>
</dbReference>
<sequence length="473" mass="53608">MSQTSSRKQQLLKRHRRNKRIGLLIALLLLIAVGVLVAWWLPPVLAVLAWVAHEAWFADHLFYSPKDDYQYSFPPYTQQPKVRLDGGRLLLDDGVILTDDTTLVLALRIKSTWLGRFIDPVVELSGGDDPDRQTFERGVKGLRYLNLSGQADALSQGHLRLRGHFCRVLGEPVLWSFEQADYRRQRVMVIAPHADDAELAAFGLYSQANEAWIVTLTAGEIEAEHYQQMGLNTVEASRIKGRLRAWDSIAVPRWAGVPESRCVQLGYFCLQLAAMQAAPDQPIASREADLSDTRLFRQLNPFSLPGDRDGAPTWNNLLADLRELLLKARPEVIVLPHPALDPHPDHICAQQAVLEALQGLEWQPTTLLGYANHLHDNDRWPMGDSGAGIALPPVFDSAHVLQPYCLALSIEQQRDKAMALGMMHDLQPRMPFKRRLRRSIQWLLAGRAPSPLGENEFFRKAVRRHELFWFLKH</sequence>
<gene>
    <name evidence="2" type="ORF">BK659_03875</name>
</gene>
<dbReference type="InterPro" id="IPR024078">
    <property type="entry name" value="LmbE-like_dom_sf"/>
</dbReference>
<evidence type="ECO:0000313" key="3">
    <source>
        <dbReference type="Proteomes" id="UP000286071"/>
    </source>
</evidence>
<evidence type="ECO:0000256" key="1">
    <source>
        <dbReference type="SAM" id="Phobius"/>
    </source>
</evidence>
<evidence type="ECO:0000313" key="2">
    <source>
        <dbReference type="EMBL" id="RON10660.1"/>
    </source>
</evidence>
<keyword evidence="1" id="KW-1133">Transmembrane helix</keyword>
<dbReference type="SUPFAM" id="SSF102588">
    <property type="entry name" value="LmbE-like"/>
    <property type="match status" value="1"/>
</dbReference>
<dbReference type="GO" id="GO:0016020">
    <property type="term" value="C:membrane"/>
    <property type="evidence" value="ECO:0007669"/>
    <property type="project" value="GOC"/>
</dbReference>
<organism evidence="2 3">
    <name type="scientific">Pseudomonas brassicacearum</name>
    <dbReference type="NCBI Taxonomy" id="930166"/>
    <lineage>
        <taxon>Bacteria</taxon>
        <taxon>Pseudomonadati</taxon>
        <taxon>Pseudomonadota</taxon>
        <taxon>Gammaproteobacteria</taxon>
        <taxon>Pseudomonadales</taxon>
        <taxon>Pseudomonadaceae</taxon>
        <taxon>Pseudomonas</taxon>
    </lineage>
</organism>
<dbReference type="AlphaFoldDB" id="A0A423HBS2"/>
<proteinExistence type="predicted"/>
<dbReference type="Pfam" id="PF02585">
    <property type="entry name" value="PIG-L"/>
    <property type="match status" value="1"/>
</dbReference>